<comment type="caution">
    <text evidence="2">The sequence shown here is derived from an EMBL/GenBank/DDBJ whole genome shotgun (WGS) entry which is preliminary data.</text>
</comment>
<evidence type="ECO:0000313" key="2">
    <source>
        <dbReference type="EMBL" id="KAG9068734.1"/>
    </source>
</evidence>
<evidence type="ECO:0000313" key="3">
    <source>
        <dbReference type="Proteomes" id="UP000707451"/>
    </source>
</evidence>
<dbReference type="AlphaFoldDB" id="A0A9P7XWG1"/>
<proteinExistence type="predicted"/>
<feature type="compositionally biased region" description="Basic and acidic residues" evidence="1">
    <location>
        <begin position="55"/>
        <end position="69"/>
    </location>
</feature>
<protein>
    <submittedName>
        <fullName evidence="2">Uncharacterized protein</fullName>
    </submittedName>
</protein>
<dbReference type="OrthoDB" id="2443452at2759"/>
<feature type="compositionally biased region" description="Basic residues" evidence="1">
    <location>
        <begin position="75"/>
        <end position="89"/>
    </location>
</feature>
<evidence type="ECO:0000256" key="1">
    <source>
        <dbReference type="SAM" id="MobiDB-lite"/>
    </source>
</evidence>
<dbReference type="EMBL" id="JAHRHY010000006">
    <property type="protein sequence ID" value="KAG9068734.1"/>
    <property type="molecule type" value="Genomic_DNA"/>
</dbReference>
<gene>
    <name evidence="2" type="ORF">KI688_011017</name>
</gene>
<dbReference type="Proteomes" id="UP000707451">
    <property type="component" value="Unassembled WGS sequence"/>
</dbReference>
<reference evidence="2" key="1">
    <citation type="submission" date="2021-06" db="EMBL/GenBank/DDBJ databases">
        <title>Genome Sequence of Mortierella hyaline Strain SCG-10, a Cold-Adapted, Nitrate-Reducing Fungus Isolated from Soil in Minnesota, USA.</title>
        <authorList>
            <person name="Aldossari N."/>
        </authorList>
    </citation>
    <scope>NUCLEOTIDE SEQUENCE</scope>
    <source>
        <strain evidence="2">SCG-10</strain>
    </source>
</reference>
<feature type="region of interest" description="Disordered" evidence="1">
    <location>
        <begin position="37"/>
        <end position="154"/>
    </location>
</feature>
<accession>A0A9P7XWG1</accession>
<keyword evidence="3" id="KW-1185">Reference proteome</keyword>
<organism evidence="2 3">
    <name type="scientific">Linnemannia hyalina</name>
    <dbReference type="NCBI Taxonomy" id="64524"/>
    <lineage>
        <taxon>Eukaryota</taxon>
        <taxon>Fungi</taxon>
        <taxon>Fungi incertae sedis</taxon>
        <taxon>Mucoromycota</taxon>
        <taxon>Mortierellomycotina</taxon>
        <taxon>Mortierellomycetes</taxon>
        <taxon>Mortierellales</taxon>
        <taxon>Mortierellaceae</taxon>
        <taxon>Linnemannia</taxon>
    </lineage>
</organism>
<sequence>MIERADIEGSKSNVATNAWLPMSSSVQKFFIGQVHPKTQSSQHFDRYRTINRPPPVDHKNTTDTAKQERPTNLVHRSRYSVKPRTKKTKHEPLPAMKPYSWKSWKEKPESSTVDTTDAKPKNIKNALENDVAVAKEANTTHRSKPKLVEDYASS</sequence>
<name>A0A9P7XWG1_9FUNG</name>